<dbReference type="PROSITE" id="PS51886">
    <property type="entry name" value="TLDC"/>
    <property type="match status" value="1"/>
</dbReference>
<proteinExistence type="predicted"/>
<protein>
    <submittedName>
        <fullName evidence="3">Oxidation resistance protein 1</fullName>
    </submittedName>
</protein>
<comment type="caution">
    <text evidence="3">The sequence shown here is derived from an EMBL/GenBank/DDBJ whole genome shotgun (WGS) entry which is preliminary data.</text>
</comment>
<organism evidence="3 4">
    <name type="scientific">Durusdinium trenchii</name>
    <dbReference type="NCBI Taxonomy" id="1381693"/>
    <lineage>
        <taxon>Eukaryota</taxon>
        <taxon>Sar</taxon>
        <taxon>Alveolata</taxon>
        <taxon>Dinophyceae</taxon>
        <taxon>Suessiales</taxon>
        <taxon>Symbiodiniaceae</taxon>
        <taxon>Durusdinium</taxon>
    </lineage>
</organism>
<evidence type="ECO:0000256" key="1">
    <source>
        <dbReference type="SAM" id="MobiDB-lite"/>
    </source>
</evidence>
<dbReference type="SMART" id="SM00584">
    <property type="entry name" value="TLDc"/>
    <property type="match status" value="1"/>
</dbReference>
<dbReference type="InterPro" id="IPR006571">
    <property type="entry name" value="TLDc_dom"/>
</dbReference>
<feature type="compositionally biased region" description="Low complexity" evidence="1">
    <location>
        <begin position="1"/>
        <end position="45"/>
    </location>
</feature>
<accession>A0ABP0QWK7</accession>
<reference evidence="3 4" key="1">
    <citation type="submission" date="2024-02" db="EMBL/GenBank/DDBJ databases">
        <authorList>
            <person name="Chen Y."/>
            <person name="Shah S."/>
            <person name="Dougan E. K."/>
            <person name="Thang M."/>
            <person name="Chan C."/>
        </authorList>
    </citation>
    <scope>NUCLEOTIDE SEQUENCE [LARGE SCALE GENOMIC DNA]</scope>
</reference>
<feature type="region of interest" description="Disordered" evidence="1">
    <location>
        <begin position="1"/>
        <end position="71"/>
    </location>
</feature>
<evidence type="ECO:0000259" key="2">
    <source>
        <dbReference type="PROSITE" id="PS51886"/>
    </source>
</evidence>
<evidence type="ECO:0000313" key="3">
    <source>
        <dbReference type="EMBL" id="CAK9092409.1"/>
    </source>
</evidence>
<sequence length="525" mass="54565">DPQSPVPVRAAAPAAKGDAAAGQPRAGAAEASAEKAVAATETETSAAKDDAGPVPAPVQAPPAAGSSEATSVDGVQAGEGVGAAAAARTSAPVVAPVPQKQAPQTAPSVSAFAAAGTPGVTALKICGRLGLAAEDAQSVAAMFGAKHESAEVSRESFVDVTAQLSHGSTADMRRVMFKGATGVEGPAEEGFAGLFRCAFHAACGLDAGAFNTGPLVAGLRAFNEIQGKLDGAAPGAAINFGMFNRWCSAEVPALHEAFSALVKTRLVTGGSKREHVAGRLGEQELARVATSEVLDVGTAFTLACADGRFQSGWTKLFSSSRDGMSFDALGKSVTGYPSTTLLMVRDTEQNCFGGMASETWNESGLFFGRPTSMLLATSPAFRLYRSRTDGSAPGTGNFQFFKARGRTGNLGIGFGGDEHTPRLWLDRDLDACRADEHDLTYIPGPLKPSEGATGSMFKPLVIEVWGMGDAEAIQAQAEALAEREQMQMDRRKVDRKKFADNAFDREFLLGKTFAHSEQQENRGGR</sequence>
<feature type="non-terminal residue" evidence="3">
    <location>
        <position position="1"/>
    </location>
</feature>
<name>A0ABP0QWK7_9DINO</name>
<dbReference type="Proteomes" id="UP001642464">
    <property type="component" value="Unassembled WGS sequence"/>
</dbReference>
<dbReference type="EMBL" id="CAXAMM010040312">
    <property type="protein sequence ID" value="CAK9092409.1"/>
    <property type="molecule type" value="Genomic_DNA"/>
</dbReference>
<gene>
    <name evidence="3" type="ORF">SCF082_LOCUS43485</name>
</gene>
<keyword evidence="4" id="KW-1185">Reference proteome</keyword>
<evidence type="ECO:0000313" key="4">
    <source>
        <dbReference type="Proteomes" id="UP001642464"/>
    </source>
</evidence>
<dbReference type="PANTHER" id="PTHR23354">
    <property type="entry name" value="NUCLEOLAR PROTEIN 7/ESTROGEN RECEPTOR COACTIVATOR-RELATED"/>
    <property type="match status" value="1"/>
</dbReference>
<dbReference type="Pfam" id="PF07534">
    <property type="entry name" value="TLD"/>
    <property type="match status" value="1"/>
</dbReference>
<feature type="domain" description="TLDc" evidence="2">
    <location>
        <begin position="287"/>
        <end position="468"/>
    </location>
</feature>